<sequence>MAGQIGKNRNIFLVWLVWPLLTLGIYHFVWWYKINREVGDFDHRIDVNPAMSVIAILFGWIIIVPPFVSIYNTGQRIATMQRDTDLTPTCNPWLGLLLSFFFGLHALYYQSELNAFWDRSRGFRGTTAYAG</sequence>
<evidence type="ECO:0000313" key="3">
    <source>
        <dbReference type="EMBL" id="XCM77647.1"/>
    </source>
</evidence>
<feature type="transmembrane region" description="Helical" evidence="1">
    <location>
        <begin position="12"/>
        <end position="32"/>
    </location>
</feature>
<reference evidence="3" key="1">
    <citation type="submission" date="2024-06" db="EMBL/GenBank/DDBJ databases">
        <title>The genome sequences of Kitasatospora sp. strain HUAS MG31.</title>
        <authorList>
            <person name="Mo P."/>
        </authorList>
    </citation>
    <scope>NUCLEOTIDE SEQUENCE</scope>
    <source>
        <strain evidence="3">HUAS MG31</strain>
    </source>
</reference>
<keyword evidence="1" id="KW-0472">Membrane</keyword>
<feature type="transmembrane region" description="Helical" evidence="1">
    <location>
        <begin position="52"/>
        <end position="72"/>
    </location>
</feature>
<keyword evidence="1" id="KW-1133">Transmembrane helix</keyword>
<feature type="domain" description="DUF4234" evidence="2">
    <location>
        <begin position="12"/>
        <end position="78"/>
    </location>
</feature>
<organism evidence="3">
    <name type="scientific">Kitasatospora camelliae</name>
    <dbReference type="NCBI Taxonomy" id="3156397"/>
    <lineage>
        <taxon>Bacteria</taxon>
        <taxon>Bacillati</taxon>
        <taxon>Actinomycetota</taxon>
        <taxon>Actinomycetes</taxon>
        <taxon>Kitasatosporales</taxon>
        <taxon>Streptomycetaceae</taxon>
        <taxon>Kitasatospora</taxon>
    </lineage>
</organism>
<evidence type="ECO:0000256" key="1">
    <source>
        <dbReference type="SAM" id="Phobius"/>
    </source>
</evidence>
<dbReference type="RefSeq" id="WP_354637324.1">
    <property type="nucleotide sequence ID" value="NZ_CP159872.1"/>
</dbReference>
<protein>
    <submittedName>
        <fullName evidence="3">DUF4234 domain-containing protein</fullName>
    </submittedName>
</protein>
<dbReference type="Pfam" id="PF14018">
    <property type="entry name" value="DUF4234"/>
    <property type="match status" value="1"/>
</dbReference>
<dbReference type="KEGG" id="kcm:ABWK59_01185"/>
<dbReference type="EMBL" id="CP159872">
    <property type="protein sequence ID" value="XCM77647.1"/>
    <property type="molecule type" value="Genomic_DNA"/>
</dbReference>
<evidence type="ECO:0000259" key="2">
    <source>
        <dbReference type="Pfam" id="PF14018"/>
    </source>
</evidence>
<dbReference type="InterPro" id="IPR025328">
    <property type="entry name" value="DUF4234"/>
</dbReference>
<gene>
    <name evidence="3" type="ORF">ABWK59_01185</name>
</gene>
<dbReference type="AlphaFoldDB" id="A0AAU8JP94"/>
<name>A0AAU8JP94_9ACTN</name>
<feature type="transmembrane region" description="Helical" evidence="1">
    <location>
        <begin position="93"/>
        <end position="111"/>
    </location>
</feature>
<proteinExistence type="predicted"/>
<accession>A0AAU8JP94</accession>
<keyword evidence="1" id="KW-0812">Transmembrane</keyword>